<evidence type="ECO:0000313" key="2">
    <source>
        <dbReference type="EMBL" id="MDX5930238.1"/>
    </source>
</evidence>
<feature type="transmembrane region" description="Helical" evidence="1">
    <location>
        <begin position="132"/>
        <end position="159"/>
    </location>
</feature>
<name>A0AAW9DMG3_ACIAO</name>
<reference evidence="2 3" key="1">
    <citation type="submission" date="2023-11" db="EMBL/GenBank/DDBJ databases">
        <title>MicrobeMod: A computational toolkit for identifying prokaryotic methylation and restriction-modification with nanopore sequencing.</title>
        <authorList>
            <person name="Crits-Christoph A."/>
            <person name="Kang S.C."/>
            <person name="Lee H."/>
            <person name="Ostrov N."/>
        </authorList>
    </citation>
    <scope>NUCLEOTIDE SEQUENCE [LARGE SCALE GENOMIC DNA]</scope>
    <source>
        <strain evidence="2 3">DSMZ 700</strain>
    </source>
</reference>
<keyword evidence="1" id="KW-1133">Transmembrane helix</keyword>
<evidence type="ECO:0000256" key="1">
    <source>
        <dbReference type="SAM" id="Phobius"/>
    </source>
</evidence>
<dbReference type="EMBL" id="JAWXYB010000018">
    <property type="protein sequence ID" value="MDX5930238.1"/>
    <property type="molecule type" value="Genomic_DNA"/>
</dbReference>
<feature type="transmembrane region" description="Helical" evidence="1">
    <location>
        <begin position="28"/>
        <end position="46"/>
    </location>
</feature>
<accession>A0AAW9DMG3</accession>
<evidence type="ECO:0000313" key="3">
    <source>
        <dbReference type="Proteomes" id="UP001279553"/>
    </source>
</evidence>
<keyword evidence="1" id="KW-0472">Membrane</keyword>
<keyword evidence="1" id="KW-0812">Transmembrane</keyword>
<proteinExistence type="predicted"/>
<dbReference type="AlphaFoldDB" id="A0AAW9DMG3"/>
<comment type="caution">
    <text evidence="2">The sequence shown here is derived from an EMBL/GenBank/DDBJ whole genome shotgun (WGS) entry which is preliminary data.</text>
</comment>
<sequence>MGVGVKRIGKLHSCYGGLVDYGYRPLKLVFISIFVWLICTGFYYVGANNGAFAPSDPIVFQNPAYASCRPPLDKNPVWTRCKSLPPEYTEFFPPMYSLNVLLPVGDLGQESSWGPMTPRVVEADGFRMNLGLIMQICVWFETLFGWGASLILVAVISGLTKRDD</sequence>
<dbReference type="Proteomes" id="UP001279553">
    <property type="component" value="Unassembled WGS sequence"/>
</dbReference>
<dbReference type="RefSeq" id="WP_319613196.1">
    <property type="nucleotide sequence ID" value="NZ_JAWXYB010000018.1"/>
</dbReference>
<organism evidence="2 3">
    <name type="scientific">Acidiphilium acidophilum</name>
    <name type="common">Thiobacillus acidophilus</name>
    <dbReference type="NCBI Taxonomy" id="76588"/>
    <lineage>
        <taxon>Bacteria</taxon>
        <taxon>Pseudomonadati</taxon>
        <taxon>Pseudomonadota</taxon>
        <taxon>Alphaproteobacteria</taxon>
        <taxon>Acetobacterales</taxon>
        <taxon>Acidocellaceae</taxon>
        <taxon>Acidiphilium</taxon>
    </lineage>
</organism>
<gene>
    <name evidence="2" type="ORF">SIL87_05585</name>
</gene>
<keyword evidence="3" id="KW-1185">Reference proteome</keyword>
<protein>
    <submittedName>
        <fullName evidence="2">Uncharacterized protein</fullName>
    </submittedName>
</protein>